<feature type="domain" description="GAE" evidence="8">
    <location>
        <begin position="188"/>
        <end position="305"/>
    </location>
</feature>
<dbReference type="InterPro" id="IPR013041">
    <property type="entry name" value="Clathrin_app_Ig-like_sf"/>
</dbReference>
<name>A0A7J0HDT4_9ERIC</name>
<dbReference type="PROSITE" id="PS50180">
    <property type="entry name" value="GAE"/>
    <property type="match status" value="1"/>
</dbReference>
<dbReference type="GO" id="GO:0006886">
    <property type="term" value="P:intracellular protein transport"/>
    <property type="evidence" value="ECO:0007669"/>
    <property type="project" value="InterPro"/>
</dbReference>
<protein>
    <submittedName>
        <fullName evidence="10">Gamma-adaptin 1</fullName>
    </submittedName>
</protein>
<evidence type="ECO:0000256" key="4">
    <source>
        <dbReference type="ARBA" id="ARBA00022927"/>
    </source>
</evidence>
<keyword evidence="3" id="KW-0813">Transport</keyword>
<comment type="subcellular location">
    <subcellularLocation>
        <location evidence="1">Cytoplasmic vesicle</location>
        <location evidence="1">Clathrin-coated vesicle membrane</location>
        <topology evidence="1">Peripheral membrane protein</topology>
        <orientation evidence="1">Cytoplasmic side</orientation>
    </subcellularLocation>
    <subcellularLocation>
        <location evidence="2">Golgi apparatus</location>
    </subcellularLocation>
</comment>
<dbReference type="GO" id="GO:0005794">
    <property type="term" value="C:Golgi apparatus"/>
    <property type="evidence" value="ECO:0007669"/>
    <property type="project" value="UniProtKB-SubCell"/>
</dbReference>
<evidence type="ECO:0000259" key="9">
    <source>
        <dbReference type="PROSITE" id="PS50202"/>
    </source>
</evidence>
<evidence type="ECO:0000259" key="8">
    <source>
        <dbReference type="PROSITE" id="PS50180"/>
    </source>
</evidence>
<dbReference type="PANTHER" id="PTHR22780">
    <property type="entry name" value="ADAPTIN, ALPHA/GAMMA/EPSILON"/>
    <property type="match status" value="1"/>
</dbReference>
<evidence type="ECO:0000256" key="7">
    <source>
        <dbReference type="SAM" id="MobiDB-lite"/>
    </source>
</evidence>
<evidence type="ECO:0000313" key="11">
    <source>
        <dbReference type="Proteomes" id="UP000585474"/>
    </source>
</evidence>
<dbReference type="GO" id="GO:0030665">
    <property type="term" value="C:clathrin-coated vesicle membrane"/>
    <property type="evidence" value="ECO:0007669"/>
    <property type="project" value="UniProtKB-SubCell"/>
</dbReference>
<dbReference type="InterPro" id="IPR050840">
    <property type="entry name" value="Adaptor_Complx_Large_Subunit"/>
</dbReference>
<dbReference type="PROSITE" id="PS50202">
    <property type="entry name" value="MSP"/>
    <property type="match status" value="1"/>
</dbReference>
<sequence length="308" mass="33164">MYHRKQLDVCADLCLLKRCQYWMRQLTMEGGLVLCQEPLQLPMELDLIFQMELQNLLPPAAPLVDLLDLSSDDVPTPSPSGGDFLQDLLGVDLSPASSQSGTIQAQKSGTDVLLDLLSIGTPPARSSSSTSDILSSIQDNKTSSGTLERLSSPSALSAQSSSPAGGSPIMDLLDGFAPNLATQENNGPSYPSIVAFESSSLKLMFNFSKSPGNPQATTIQATFTNKSTNIFTDFIFQAAVPKFLQLHLDPASSNTLPASGNESITQDLRVTNSQHGKKSLVMRIRIAYKVNSKDVLEEGQINNFPRGL</sequence>
<dbReference type="OrthoDB" id="28053at2759"/>
<evidence type="ECO:0000256" key="5">
    <source>
        <dbReference type="ARBA" id="ARBA00023034"/>
    </source>
</evidence>
<dbReference type="InterPro" id="IPR008153">
    <property type="entry name" value="GAE_dom"/>
</dbReference>
<dbReference type="Gene3D" id="2.60.40.1230">
    <property type="match status" value="1"/>
</dbReference>
<evidence type="ECO:0000256" key="3">
    <source>
        <dbReference type="ARBA" id="ARBA00022448"/>
    </source>
</evidence>
<reference evidence="10 11" key="1">
    <citation type="submission" date="2019-07" db="EMBL/GenBank/DDBJ databases">
        <title>De Novo Assembly of kiwifruit Actinidia rufa.</title>
        <authorList>
            <person name="Sugita-Konishi S."/>
            <person name="Sato K."/>
            <person name="Mori E."/>
            <person name="Abe Y."/>
            <person name="Kisaki G."/>
            <person name="Hamano K."/>
            <person name="Suezawa K."/>
            <person name="Otani M."/>
            <person name="Fukuda T."/>
            <person name="Manabe T."/>
            <person name="Gomi K."/>
            <person name="Tabuchi M."/>
            <person name="Akimitsu K."/>
            <person name="Kataoka I."/>
        </authorList>
    </citation>
    <scope>NUCLEOTIDE SEQUENCE [LARGE SCALE GENOMIC DNA]</scope>
    <source>
        <strain evidence="11">cv. Fuchu</strain>
    </source>
</reference>
<keyword evidence="5" id="KW-0333">Golgi apparatus</keyword>
<evidence type="ECO:0000256" key="6">
    <source>
        <dbReference type="ARBA" id="ARBA00023136"/>
    </source>
</evidence>
<feature type="domain" description="MSP" evidence="9">
    <location>
        <begin position="245"/>
        <end position="308"/>
    </location>
</feature>
<dbReference type="InterPro" id="IPR008152">
    <property type="entry name" value="Clathrin_a/b/g-adaptin_app_Ig"/>
</dbReference>
<dbReference type="AlphaFoldDB" id="A0A7J0HDT4"/>
<dbReference type="FunFam" id="2.60.40.1230:FF:000008">
    <property type="entry name" value="AP-1 complex subunit gamma"/>
    <property type="match status" value="1"/>
</dbReference>
<evidence type="ECO:0000313" key="10">
    <source>
        <dbReference type="EMBL" id="GFZ21266.1"/>
    </source>
</evidence>
<proteinExistence type="predicted"/>
<accession>A0A7J0HDT4</accession>
<dbReference type="GO" id="GO:0016192">
    <property type="term" value="P:vesicle-mediated transport"/>
    <property type="evidence" value="ECO:0007669"/>
    <property type="project" value="InterPro"/>
</dbReference>
<evidence type="ECO:0000256" key="1">
    <source>
        <dbReference type="ARBA" id="ARBA00004145"/>
    </source>
</evidence>
<comment type="caution">
    <text evidence="10">The sequence shown here is derived from an EMBL/GenBank/DDBJ whole genome shotgun (WGS) entry which is preliminary data.</text>
</comment>
<keyword evidence="6" id="KW-0472">Membrane</keyword>
<dbReference type="Pfam" id="PF02883">
    <property type="entry name" value="Alpha_adaptinC2"/>
    <property type="match status" value="1"/>
</dbReference>
<feature type="region of interest" description="Disordered" evidence="7">
    <location>
        <begin position="122"/>
        <end position="169"/>
    </location>
</feature>
<keyword evidence="4" id="KW-0653">Protein transport</keyword>
<dbReference type="EMBL" id="BJWL01000029">
    <property type="protein sequence ID" value="GFZ21266.1"/>
    <property type="molecule type" value="Genomic_DNA"/>
</dbReference>
<gene>
    <name evidence="10" type="ORF">Acr_29g0004280</name>
</gene>
<keyword evidence="11" id="KW-1185">Reference proteome</keyword>
<dbReference type="InterPro" id="IPR000535">
    <property type="entry name" value="MSP_dom"/>
</dbReference>
<feature type="compositionally biased region" description="Low complexity" evidence="7">
    <location>
        <begin position="126"/>
        <end position="136"/>
    </location>
</feature>
<dbReference type="SMART" id="SM00809">
    <property type="entry name" value="Alpha_adaptinC2"/>
    <property type="match status" value="1"/>
</dbReference>
<dbReference type="Proteomes" id="UP000585474">
    <property type="component" value="Unassembled WGS sequence"/>
</dbReference>
<organism evidence="10 11">
    <name type="scientific">Actinidia rufa</name>
    <dbReference type="NCBI Taxonomy" id="165716"/>
    <lineage>
        <taxon>Eukaryota</taxon>
        <taxon>Viridiplantae</taxon>
        <taxon>Streptophyta</taxon>
        <taxon>Embryophyta</taxon>
        <taxon>Tracheophyta</taxon>
        <taxon>Spermatophyta</taxon>
        <taxon>Magnoliopsida</taxon>
        <taxon>eudicotyledons</taxon>
        <taxon>Gunneridae</taxon>
        <taxon>Pentapetalae</taxon>
        <taxon>asterids</taxon>
        <taxon>Ericales</taxon>
        <taxon>Actinidiaceae</taxon>
        <taxon>Actinidia</taxon>
    </lineage>
</organism>
<feature type="compositionally biased region" description="Low complexity" evidence="7">
    <location>
        <begin position="150"/>
        <end position="168"/>
    </location>
</feature>
<dbReference type="SUPFAM" id="SSF49348">
    <property type="entry name" value="Clathrin adaptor appendage domain"/>
    <property type="match status" value="1"/>
</dbReference>
<evidence type="ECO:0000256" key="2">
    <source>
        <dbReference type="ARBA" id="ARBA00004555"/>
    </source>
</evidence>
<feature type="compositionally biased region" description="Polar residues" evidence="7">
    <location>
        <begin position="137"/>
        <end position="146"/>
    </location>
</feature>